<dbReference type="SUPFAM" id="SSF48452">
    <property type="entry name" value="TPR-like"/>
    <property type="match status" value="1"/>
</dbReference>
<dbReference type="OrthoDB" id="5694214at2"/>
<evidence type="ECO:0000256" key="3">
    <source>
        <dbReference type="ARBA" id="ARBA00022729"/>
    </source>
</evidence>
<dbReference type="PATRIC" id="fig|1492738.3.peg.1859"/>
<protein>
    <submittedName>
        <fullName evidence="8">Carbohydrate-binding protein SusD</fullName>
    </submittedName>
</protein>
<dbReference type="RefSeq" id="WP_035659805.1">
    <property type="nucleotide sequence ID" value="NZ_JNCA01000017.1"/>
</dbReference>
<dbReference type="Pfam" id="PF14322">
    <property type="entry name" value="SusD-like_3"/>
    <property type="match status" value="1"/>
</dbReference>
<comment type="subcellular location">
    <subcellularLocation>
        <location evidence="1">Cell outer membrane</location>
    </subcellularLocation>
</comment>
<dbReference type="AlphaFoldDB" id="A0A066WW61"/>
<evidence type="ECO:0000313" key="8">
    <source>
        <dbReference type="EMBL" id="KDN54865.1"/>
    </source>
</evidence>
<dbReference type="InterPro" id="IPR011990">
    <property type="entry name" value="TPR-like_helical_dom_sf"/>
</dbReference>
<evidence type="ECO:0000259" key="6">
    <source>
        <dbReference type="Pfam" id="PF07980"/>
    </source>
</evidence>
<comment type="caution">
    <text evidence="8">The sequence shown here is derived from an EMBL/GenBank/DDBJ whole genome shotgun (WGS) entry which is preliminary data.</text>
</comment>
<name>A0A066WW61_9FLAO</name>
<proteinExistence type="inferred from homology"/>
<feature type="domain" description="SusD-like N-terminal" evidence="7">
    <location>
        <begin position="23"/>
        <end position="221"/>
    </location>
</feature>
<organism evidence="8 9">
    <name type="scientific">Flavobacterium seoulense</name>
    <dbReference type="NCBI Taxonomy" id="1492738"/>
    <lineage>
        <taxon>Bacteria</taxon>
        <taxon>Pseudomonadati</taxon>
        <taxon>Bacteroidota</taxon>
        <taxon>Flavobacteriia</taxon>
        <taxon>Flavobacteriales</taxon>
        <taxon>Flavobacteriaceae</taxon>
        <taxon>Flavobacterium</taxon>
    </lineage>
</organism>
<evidence type="ECO:0000256" key="4">
    <source>
        <dbReference type="ARBA" id="ARBA00023136"/>
    </source>
</evidence>
<evidence type="ECO:0000256" key="2">
    <source>
        <dbReference type="ARBA" id="ARBA00006275"/>
    </source>
</evidence>
<dbReference type="GO" id="GO:0009279">
    <property type="term" value="C:cell outer membrane"/>
    <property type="evidence" value="ECO:0007669"/>
    <property type="project" value="UniProtKB-SubCell"/>
</dbReference>
<reference evidence="8 9" key="1">
    <citation type="submission" date="2014-05" db="EMBL/GenBank/DDBJ databases">
        <title>Genome Sequence of Flavobacterium sp. EM1321.</title>
        <authorList>
            <person name="Shin S.-K."/>
            <person name="Yi H."/>
        </authorList>
    </citation>
    <scope>NUCLEOTIDE SEQUENCE [LARGE SCALE GENOMIC DNA]</scope>
    <source>
        <strain evidence="8 9">EM1321</strain>
    </source>
</reference>
<dbReference type="eggNOG" id="COG0702">
    <property type="taxonomic scope" value="Bacteria"/>
</dbReference>
<dbReference type="EMBL" id="JNCA01000017">
    <property type="protein sequence ID" value="KDN54865.1"/>
    <property type="molecule type" value="Genomic_DNA"/>
</dbReference>
<dbReference type="CDD" id="cd08977">
    <property type="entry name" value="SusD"/>
    <property type="match status" value="1"/>
</dbReference>
<feature type="domain" description="RagB/SusD" evidence="6">
    <location>
        <begin position="325"/>
        <end position="493"/>
    </location>
</feature>
<evidence type="ECO:0000313" key="9">
    <source>
        <dbReference type="Proteomes" id="UP000027064"/>
    </source>
</evidence>
<evidence type="ECO:0000259" key="7">
    <source>
        <dbReference type="Pfam" id="PF14322"/>
    </source>
</evidence>
<dbReference type="STRING" id="1492738.FEM21_18700"/>
<keyword evidence="5" id="KW-0998">Cell outer membrane</keyword>
<keyword evidence="3" id="KW-0732">Signal</keyword>
<evidence type="ECO:0000256" key="1">
    <source>
        <dbReference type="ARBA" id="ARBA00004442"/>
    </source>
</evidence>
<dbReference type="PROSITE" id="PS51257">
    <property type="entry name" value="PROKAR_LIPOPROTEIN"/>
    <property type="match status" value="1"/>
</dbReference>
<accession>A0A066WW61</accession>
<keyword evidence="9" id="KW-1185">Reference proteome</keyword>
<dbReference type="Proteomes" id="UP000027064">
    <property type="component" value="Unassembled WGS sequence"/>
</dbReference>
<comment type="similarity">
    <text evidence="2">Belongs to the SusD family.</text>
</comment>
<dbReference type="Gene3D" id="1.25.40.390">
    <property type="match status" value="1"/>
</dbReference>
<sequence length="494" mass="54705">MKKTIYIALSAVLLGLTSCEDQLDQKPVSSTTAENFYTNTNDFTQAVNGVYSKLTSYPSQVLWLGEMRSDNLNVLHDGNRDWQGINDFTPGIATTGFIASAWNDNFNGIFNANSVLQAIETKGNIITDAALRTRFTAETRFLRAFYYFQLVRTFGKVPLIEKPLTATEVESVPRSAVADIYKLIISDLEFAAQNLPVSYTGASIGRATNNAAKGLLGLVYLTRSGANYNIEGPGLNSNEYDKALTLFNEVIASNQYELLPSYSSVFAYDNENNKEVIFDVQFMSSSNGAGFPSHLAPVAFWTGQGISNSYGNGYGASNFNISKELKSSYLTNTLDVRNAFNIQLSYSQPFIKKYIEVAKRGTNGRDWPINFIVLRYADILLMKAEAILKGGIGTQTEVDDLVNEVRNRAGLKSPISNVSFDTLLEERRKEFLGEGTRWNDLVRSGNAVTKMNSWIKNDGILTINTVTSDYLIYPIPATQIDTKAGLYKQNPGYN</sequence>
<dbReference type="InterPro" id="IPR033985">
    <property type="entry name" value="SusD-like_N"/>
</dbReference>
<evidence type="ECO:0000256" key="5">
    <source>
        <dbReference type="ARBA" id="ARBA00023237"/>
    </source>
</evidence>
<keyword evidence="4" id="KW-0472">Membrane</keyword>
<dbReference type="InterPro" id="IPR012944">
    <property type="entry name" value="SusD_RagB_dom"/>
</dbReference>
<dbReference type="Pfam" id="PF07980">
    <property type="entry name" value="SusD_RagB"/>
    <property type="match status" value="1"/>
</dbReference>
<gene>
    <name evidence="8" type="ORF">FEM21_18700</name>
</gene>